<dbReference type="Pfam" id="PF16414">
    <property type="entry name" value="NPC1_N"/>
    <property type="match status" value="1"/>
</dbReference>
<comment type="similarity">
    <text evidence="2">Belongs to the patched family.</text>
</comment>
<sequence>MEFLATLFKLAFLLALVNKISGRCIWYGQCGEQPDNPDHKLNCIYNGEPKHFKTQKALDVFATACPDLYEGPDTKTCCADSQILTLDSQLAVPRQLLKRCPSCFNNFLNLWCYLTCGTNMADYMNVNSTLDVKLPNGTKTKGINGVNYVVSKKSADGLRESCKDVVNPSSNTPALDILCARPVDKCTSKDWLDYMGSTGNGQAPFNIFFDISDKNVTVGGGSLEPLDIKPKKCSEAPYPNSTKCSCQDCEAVCPPRPPPIIPPSRCRVLDMDCYDLAFGVVFAVFAVVFGCYVLCYNIVVQDSLRIEVPGEEHKAGSFFKWPGPAAARNQRKHERMGSITKQELSFREKLSVQMEDFLELSFRRWGSMCAYHPYIVSIVVLLVAGGLCAGITNLSVTTDPVKLWSSPNSRARTEKNYFDSHFGPFYRTEQLIVSRPNNHTNVEYKGKNFSNIFDKTFMHEILDLQNAVANIEAEFGDTVVRLSDICFAPLAPDNTNCTIQSVLNYFQNSAEMLDKVADDQWGWPSADYRDHFEFCVLSPYSLNDTTDLHTPCLGTYGGPVFPWVALGGYKEKDYKSAQAFVITFLVNNNLDEEKNGPARAWEKAYIEFMKNYTKRSANVSIAYSSERSIQDEIERESEGDIVTILASYLIMFGYITITLGQYKSWDRILIDAKITLGLAGVIIVLVSVGASLGFYSILGVPSTLIIVEVVPFLVLAVGVDNIFILVQTYQRETIKEDETLEDMIARVVGHVGPSMLLTSLSESLAFFLGALTSMPAVRVFSLYAAMAVLFDFLLQITVFVSLLTLDAKRQEAARLDVLCCVGTKAGKRKPHNGILFTLVSKYYSRFLMKEWVRPIVMYVFVGWCCFSAALTSRVNIGLNQALSVPRDSYVLKYFNNLNEYLSVGAPIYFVVEDGYDYSTYASQNHICGVAGCAVDSLVEQAHQAALTKNTYIAEPASSWLDDFFIWSTSPACCRSYNDTGDFCPSIEKDPRCVPCKLTETEKGRPVGKSFDKYAPWFLKDNPNINCAKGGHAAYGPGVDLMKREHEEDRVGASYFMTYHTILKDSHDFIEALKSARKISDSMTRSLSSTGKQRKVFPYSVFYVFYEQYLTIVENAFLNISYCLAAILFITFLMLGFDLYSAIIVVLTIIMITVDITGLMYLWGIQMNALSLVNLIMGIGISVEFCSHIIRAFTVSTLPTRKERAKFALDYMGSSVLSGITLTKLGGIVMLGFSESQLFEVFYFRMYLAIVLFGATHGLIFLPVFLSYAGPPVNKAKVFQENAETSKDTLQDVSSTYGTTRGSRVSESSTKEASYNGD</sequence>
<dbReference type="SUPFAM" id="SSF82866">
    <property type="entry name" value="Multidrug efflux transporter AcrB transmembrane domain"/>
    <property type="match status" value="2"/>
</dbReference>
<feature type="chain" id="PRO_5042209726" description="SSD domain-containing protein" evidence="18">
    <location>
        <begin position="23"/>
        <end position="1317"/>
    </location>
</feature>
<proteinExistence type="inferred from homology"/>
<evidence type="ECO:0000256" key="13">
    <source>
        <dbReference type="ARBA" id="ARBA00023180"/>
    </source>
</evidence>
<dbReference type="GO" id="GO:0005886">
    <property type="term" value="C:plasma membrane"/>
    <property type="evidence" value="ECO:0007669"/>
    <property type="project" value="TreeGrafter"/>
</dbReference>
<feature type="transmembrane region" description="Helical" evidence="17">
    <location>
        <begin position="276"/>
        <end position="299"/>
    </location>
</feature>
<feature type="transmembrane region" description="Helical" evidence="17">
    <location>
        <begin position="1210"/>
        <end position="1233"/>
    </location>
</feature>
<keyword evidence="7 17" id="KW-1133">Transmembrane helix</keyword>
<evidence type="ECO:0000256" key="6">
    <source>
        <dbReference type="ARBA" id="ARBA00022729"/>
    </source>
</evidence>
<feature type="transmembrane region" description="Helical" evidence="17">
    <location>
        <begin position="747"/>
        <end position="768"/>
    </location>
</feature>
<evidence type="ECO:0000256" key="3">
    <source>
        <dbReference type="ARBA" id="ARBA00022448"/>
    </source>
</evidence>
<evidence type="ECO:0000256" key="17">
    <source>
        <dbReference type="SAM" id="Phobius"/>
    </source>
</evidence>
<feature type="transmembrane region" description="Helical" evidence="17">
    <location>
        <begin position="1245"/>
        <end position="1268"/>
    </location>
</feature>
<evidence type="ECO:0000256" key="16">
    <source>
        <dbReference type="SAM" id="MobiDB-lite"/>
    </source>
</evidence>
<dbReference type="GO" id="GO:0030299">
    <property type="term" value="P:intestinal cholesterol absorption"/>
    <property type="evidence" value="ECO:0007669"/>
    <property type="project" value="TreeGrafter"/>
</dbReference>
<dbReference type="PROSITE" id="PS50156">
    <property type="entry name" value="SSD"/>
    <property type="match status" value="1"/>
</dbReference>
<feature type="transmembrane region" description="Helical" evidence="17">
    <location>
        <begin position="1115"/>
        <end position="1134"/>
    </location>
</feature>
<evidence type="ECO:0000256" key="4">
    <source>
        <dbReference type="ARBA" id="ARBA00022548"/>
    </source>
</evidence>
<evidence type="ECO:0000256" key="2">
    <source>
        <dbReference type="ARBA" id="ARBA00005585"/>
    </source>
</evidence>
<dbReference type="GO" id="GO:0008203">
    <property type="term" value="P:cholesterol metabolic process"/>
    <property type="evidence" value="ECO:0007669"/>
    <property type="project" value="UniProtKB-KW"/>
</dbReference>
<evidence type="ECO:0000313" key="21">
    <source>
        <dbReference type="Proteomes" id="UP001283361"/>
    </source>
</evidence>
<accession>A0AAE0ZKW8</accession>
<name>A0AAE0ZKW8_9GAST</name>
<dbReference type="GO" id="GO:0005319">
    <property type="term" value="F:lipid transporter activity"/>
    <property type="evidence" value="ECO:0007669"/>
    <property type="project" value="InterPro"/>
</dbReference>
<organism evidence="20 21">
    <name type="scientific">Elysia crispata</name>
    <name type="common">lettuce slug</name>
    <dbReference type="NCBI Taxonomy" id="231223"/>
    <lineage>
        <taxon>Eukaryota</taxon>
        <taxon>Metazoa</taxon>
        <taxon>Spiralia</taxon>
        <taxon>Lophotrochozoa</taxon>
        <taxon>Mollusca</taxon>
        <taxon>Gastropoda</taxon>
        <taxon>Heterobranchia</taxon>
        <taxon>Euthyneura</taxon>
        <taxon>Panpulmonata</taxon>
        <taxon>Sacoglossa</taxon>
        <taxon>Placobranchoidea</taxon>
        <taxon>Plakobranchidae</taxon>
        <taxon>Elysia</taxon>
    </lineage>
</organism>
<dbReference type="PANTHER" id="PTHR45727:SF2">
    <property type="entry name" value="NPC INTRACELLULAR CHOLESTEROL TRANSPORTER 1"/>
    <property type="match status" value="1"/>
</dbReference>
<dbReference type="InterPro" id="IPR053956">
    <property type="entry name" value="NPC1_MLD"/>
</dbReference>
<evidence type="ECO:0000256" key="5">
    <source>
        <dbReference type="ARBA" id="ARBA00022692"/>
    </source>
</evidence>
<feature type="transmembrane region" description="Helical" evidence="17">
    <location>
        <begin position="674"/>
        <end position="698"/>
    </location>
</feature>
<keyword evidence="5 17" id="KW-0812">Transmembrane</keyword>
<reference evidence="20" key="1">
    <citation type="journal article" date="2023" name="G3 (Bethesda)">
        <title>A reference genome for the long-term kleptoplast-retaining sea slug Elysia crispata morphotype clarki.</title>
        <authorList>
            <person name="Eastman K.E."/>
            <person name="Pendleton A.L."/>
            <person name="Shaikh M.A."/>
            <person name="Suttiyut T."/>
            <person name="Ogas R."/>
            <person name="Tomko P."/>
            <person name="Gavelis G."/>
            <person name="Widhalm J.R."/>
            <person name="Wisecaver J.H."/>
        </authorList>
    </citation>
    <scope>NUCLEOTIDE SEQUENCE</scope>
    <source>
        <strain evidence="20">ECLA1</strain>
    </source>
</reference>
<dbReference type="Pfam" id="PF22314">
    <property type="entry name" value="NPC1_MLD"/>
    <property type="match status" value="1"/>
</dbReference>
<gene>
    <name evidence="20" type="ORF">RRG08_017563</name>
</gene>
<dbReference type="NCBIfam" id="TIGR00917">
    <property type="entry name" value="2A060601"/>
    <property type="match status" value="1"/>
</dbReference>
<dbReference type="GO" id="GO:0042632">
    <property type="term" value="P:cholesterol homeostasis"/>
    <property type="evidence" value="ECO:0007669"/>
    <property type="project" value="TreeGrafter"/>
</dbReference>
<evidence type="ECO:0000256" key="18">
    <source>
        <dbReference type="SAM" id="SignalP"/>
    </source>
</evidence>
<dbReference type="FunFam" id="1.20.1640.10:FF:000010">
    <property type="entry name" value="NPC intracellular cholesterol transporter 1"/>
    <property type="match status" value="1"/>
</dbReference>
<keyword evidence="12" id="KW-1207">Sterol metabolism</keyword>
<keyword evidence="10 17" id="KW-0472">Membrane</keyword>
<dbReference type="Gene3D" id="1.20.1640.10">
    <property type="entry name" value="Multidrug efflux transporter AcrB transmembrane domain"/>
    <property type="match status" value="2"/>
</dbReference>
<evidence type="ECO:0000256" key="1">
    <source>
        <dbReference type="ARBA" id="ARBA00004127"/>
    </source>
</evidence>
<evidence type="ECO:0000256" key="9">
    <source>
        <dbReference type="ARBA" id="ARBA00023098"/>
    </source>
</evidence>
<feature type="domain" description="SSD" evidence="19">
    <location>
        <begin position="640"/>
        <end position="805"/>
    </location>
</feature>
<evidence type="ECO:0000256" key="10">
    <source>
        <dbReference type="ARBA" id="ARBA00023136"/>
    </source>
</evidence>
<keyword evidence="21" id="KW-1185">Reference proteome</keyword>
<keyword evidence="6 18" id="KW-0732">Signal</keyword>
<evidence type="ECO:0000256" key="15">
    <source>
        <dbReference type="ARBA" id="ARBA00034049"/>
    </source>
</evidence>
<feature type="transmembrane region" description="Helical" evidence="17">
    <location>
        <begin position="371"/>
        <end position="392"/>
    </location>
</feature>
<keyword evidence="14" id="KW-0753">Steroid metabolism</keyword>
<dbReference type="InterPro" id="IPR004765">
    <property type="entry name" value="NPC1-like"/>
</dbReference>
<dbReference type="EMBL" id="JAWDGP010003744">
    <property type="protein sequence ID" value="KAK3771349.1"/>
    <property type="molecule type" value="Genomic_DNA"/>
</dbReference>
<keyword evidence="11" id="KW-1015">Disulfide bond</keyword>
<feature type="compositionally biased region" description="Polar residues" evidence="16">
    <location>
        <begin position="1290"/>
        <end position="1317"/>
    </location>
</feature>
<evidence type="ECO:0000256" key="14">
    <source>
        <dbReference type="ARBA" id="ARBA00023221"/>
    </source>
</evidence>
<evidence type="ECO:0000256" key="12">
    <source>
        <dbReference type="ARBA" id="ARBA00023166"/>
    </source>
</evidence>
<dbReference type="GO" id="GO:0015485">
    <property type="term" value="F:cholesterol binding"/>
    <property type="evidence" value="ECO:0007669"/>
    <property type="project" value="TreeGrafter"/>
</dbReference>
<keyword evidence="8" id="KW-0445">Lipid transport</keyword>
<feature type="transmembrane region" description="Helical" evidence="17">
    <location>
        <begin position="1141"/>
        <end position="1162"/>
    </location>
</feature>
<comment type="caution">
    <text evidence="20">The sequence shown here is derived from an EMBL/GenBank/DDBJ whole genome shotgun (WGS) entry which is preliminary data.</text>
</comment>
<dbReference type="GO" id="GO:0012505">
    <property type="term" value="C:endomembrane system"/>
    <property type="evidence" value="ECO:0007669"/>
    <property type="project" value="UniProtKB-SubCell"/>
</dbReference>
<protein>
    <recommendedName>
        <fullName evidence="19">SSD domain-containing protein</fullName>
    </recommendedName>
</protein>
<evidence type="ECO:0000256" key="11">
    <source>
        <dbReference type="ARBA" id="ARBA00023157"/>
    </source>
</evidence>
<dbReference type="Proteomes" id="UP001283361">
    <property type="component" value="Unassembled WGS sequence"/>
</dbReference>
<dbReference type="GO" id="GO:0030301">
    <property type="term" value="P:cholesterol transport"/>
    <property type="evidence" value="ECO:0007669"/>
    <property type="project" value="UniProtKB-ARBA"/>
</dbReference>
<dbReference type="InterPro" id="IPR000731">
    <property type="entry name" value="SSD"/>
</dbReference>
<keyword evidence="9" id="KW-0443">Lipid metabolism</keyword>
<evidence type="ECO:0000256" key="8">
    <source>
        <dbReference type="ARBA" id="ARBA00023055"/>
    </source>
</evidence>
<comment type="catalytic activity">
    <reaction evidence="15">
        <text>cholesterol(in) = cholesterol(out)</text>
        <dbReference type="Rhea" id="RHEA:39747"/>
        <dbReference type="ChEBI" id="CHEBI:16113"/>
    </reaction>
</comment>
<dbReference type="PANTHER" id="PTHR45727">
    <property type="entry name" value="NPC INTRACELLULAR CHOLESTEROL TRANSPORTER 1"/>
    <property type="match status" value="1"/>
</dbReference>
<keyword evidence="4" id="KW-0153">Cholesterol metabolism</keyword>
<feature type="transmembrane region" description="Helical" evidence="17">
    <location>
        <begin position="641"/>
        <end position="662"/>
    </location>
</feature>
<evidence type="ECO:0000313" key="20">
    <source>
        <dbReference type="EMBL" id="KAK3771349.1"/>
    </source>
</evidence>
<evidence type="ECO:0000256" key="7">
    <source>
        <dbReference type="ARBA" id="ARBA00022989"/>
    </source>
</evidence>
<feature type="region of interest" description="Disordered" evidence="16">
    <location>
        <begin position="1285"/>
        <end position="1317"/>
    </location>
</feature>
<dbReference type="FunFam" id="1.20.1640.10:FF:000008">
    <property type="entry name" value="NPC intracellular cholesterol transporter 1"/>
    <property type="match status" value="1"/>
</dbReference>
<dbReference type="InterPro" id="IPR053958">
    <property type="entry name" value="HMGCR/SNAP/NPC1-like_SSD"/>
</dbReference>
<feature type="signal peptide" evidence="18">
    <location>
        <begin position="1"/>
        <end position="22"/>
    </location>
</feature>
<evidence type="ECO:0000259" key="19">
    <source>
        <dbReference type="PROSITE" id="PS50156"/>
    </source>
</evidence>
<keyword evidence="3" id="KW-0813">Transport</keyword>
<comment type="subcellular location">
    <subcellularLocation>
        <location evidence="1">Endomembrane system</location>
        <topology evidence="1">Multi-pass membrane protein</topology>
    </subcellularLocation>
</comment>
<dbReference type="Pfam" id="PF12349">
    <property type="entry name" value="Sterol-sensing"/>
    <property type="match status" value="1"/>
</dbReference>
<dbReference type="InterPro" id="IPR032190">
    <property type="entry name" value="NPC1_N"/>
</dbReference>
<feature type="transmembrane region" description="Helical" evidence="17">
    <location>
        <begin position="1168"/>
        <end position="1189"/>
    </location>
</feature>
<feature type="transmembrane region" description="Helical" evidence="17">
    <location>
        <begin position="704"/>
        <end position="726"/>
    </location>
</feature>
<keyword evidence="13" id="KW-0325">Glycoprotein</keyword>
<feature type="transmembrane region" description="Helical" evidence="17">
    <location>
        <begin position="780"/>
        <end position="805"/>
    </location>
</feature>